<dbReference type="EMBL" id="CM046396">
    <property type="protein sequence ID" value="KAI8537985.1"/>
    <property type="molecule type" value="Genomic_DNA"/>
</dbReference>
<keyword evidence="2" id="KW-1185">Reference proteome</keyword>
<sequence length="239" mass="25950">MSSKHPTVRVLGQKSIPSTFLFRSLNHKQESHCKEGVKINAPGKGSRVSLSDFLNKKLHKSSVLPNSVTGKERPFLSPVGSSEVNGSNQGLNGPKKRGETEVKSVVDVVFEQFKCTRKEKEDALRSCDDGECVSSGTDAMERGRKRKSPLGGGDGEQSAQKNVVVLGEGHPNPIHPTPTLKGKDLSFVPTKKPRHQFNHYANGSGWWNCDMAGVDNEEVGSNEVWEGVGSTTLGGLEWN</sequence>
<organism evidence="1 2">
    <name type="scientific">Rhododendron molle</name>
    <name type="common">Chinese azalea</name>
    <name type="synonym">Azalea mollis</name>
    <dbReference type="NCBI Taxonomy" id="49168"/>
    <lineage>
        <taxon>Eukaryota</taxon>
        <taxon>Viridiplantae</taxon>
        <taxon>Streptophyta</taxon>
        <taxon>Embryophyta</taxon>
        <taxon>Tracheophyta</taxon>
        <taxon>Spermatophyta</taxon>
        <taxon>Magnoliopsida</taxon>
        <taxon>eudicotyledons</taxon>
        <taxon>Gunneridae</taxon>
        <taxon>Pentapetalae</taxon>
        <taxon>asterids</taxon>
        <taxon>Ericales</taxon>
        <taxon>Ericaceae</taxon>
        <taxon>Ericoideae</taxon>
        <taxon>Rhodoreae</taxon>
        <taxon>Rhododendron</taxon>
    </lineage>
</organism>
<comment type="caution">
    <text evidence="1">The sequence shown here is derived from an EMBL/GenBank/DDBJ whole genome shotgun (WGS) entry which is preliminary data.</text>
</comment>
<evidence type="ECO:0000313" key="1">
    <source>
        <dbReference type="EMBL" id="KAI8537985.1"/>
    </source>
</evidence>
<accession>A0ACC0MAJ3</accession>
<reference evidence="1" key="1">
    <citation type="submission" date="2022-02" db="EMBL/GenBank/DDBJ databases">
        <title>Plant Genome Project.</title>
        <authorList>
            <person name="Zhang R.-G."/>
        </authorList>
    </citation>
    <scope>NUCLEOTIDE SEQUENCE</scope>
    <source>
        <strain evidence="1">AT1</strain>
    </source>
</reference>
<name>A0ACC0MAJ3_RHOML</name>
<evidence type="ECO:0000313" key="2">
    <source>
        <dbReference type="Proteomes" id="UP001062846"/>
    </source>
</evidence>
<protein>
    <submittedName>
        <fullName evidence="1">Uncharacterized protein</fullName>
    </submittedName>
</protein>
<proteinExistence type="predicted"/>
<dbReference type="Proteomes" id="UP001062846">
    <property type="component" value="Chromosome 9"/>
</dbReference>
<gene>
    <name evidence="1" type="ORF">RHMOL_Rhmol09G0065900</name>
</gene>